<dbReference type="SUPFAM" id="SSF52172">
    <property type="entry name" value="CheY-like"/>
    <property type="match status" value="1"/>
</dbReference>
<dbReference type="PANTHER" id="PTHR43228">
    <property type="entry name" value="TWO-COMPONENT RESPONSE REGULATOR"/>
    <property type="match status" value="1"/>
</dbReference>
<feature type="modified residue" description="4-aspartylphosphate" evidence="1">
    <location>
        <position position="64"/>
    </location>
</feature>
<dbReference type="GO" id="GO:0000160">
    <property type="term" value="P:phosphorelay signal transduction system"/>
    <property type="evidence" value="ECO:0007669"/>
    <property type="project" value="InterPro"/>
</dbReference>
<dbReference type="InterPro" id="IPR052048">
    <property type="entry name" value="ST_Response_Regulator"/>
</dbReference>
<dbReference type="SMART" id="SM00448">
    <property type="entry name" value="REC"/>
    <property type="match status" value="1"/>
</dbReference>
<dbReference type="InterPro" id="IPR001789">
    <property type="entry name" value="Sig_transdc_resp-reg_receiver"/>
</dbReference>
<dbReference type="PROSITE" id="PS50110">
    <property type="entry name" value="RESPONSE_REGULATORY"/>
    <property type="match status" value="1"/>
</dbReference>
<dbReference type="Proteomes" id="UP000184225">
    <property type="component" value="Unassembled WGS sequence"/>
</dbReference>
<protein>
    <submittedName>
        <fullName evidence="3">Response regulator receiver domain-containing protein</fullName>
    </submittedName>
</protein>
<accession>A0A1M6G3R0</accession>
<evidence type="ECO:0000313" key="4">
    <source>
        <dbReference type="Proteomes" id="UP000184225"/>
    </source>
</evidence>
<organism evidence="3 4">
    <name type="scientific">Mesonia phycicola</name>
    <dbReference type="NCBI Taxonomy" id="579105"/>
    <lineage>
        <taxon>Bacteria</taxon>
        <taxon>Pseudomonadati</taxon>
        <taxon>Bacteroidota</taxon>
        <taxon>Flavobacteriia</taxon>
        <taxon>Flavobacteriales</taxon>
        <taxon>Flavobacteriaceae</taxon>
        <taxon>Mesonia</taxon>
    </lineage>
</organism>
<dbReference type="Gene3D" id="3.40.50.2300">
    <property type="match status" value="1"/>
</dbReference>
<dbReference type="InterPro" id="IPR011006">
    <property type="entry name" value="CheY-like_superfamily"/>
</dbReference>
<reference evidence="3 4" key="1">
    <citation type="submission" date="2016-11" db="EMBL/GenBank/DDBJ databases">
        <authorList>
            <person name="Jaros S."/>
            <person name="Januszkiewicz K."/>
            <person name="Wedrychowicz H."/>
        </authorList>
    </citation>
    <scope>NUCLEOTIDE SEQUENCE [LARGE SCALE GENOMIC DNA]</scope>
    <source>
        <strain evidence="3 4">DSM 21425</strain>
    </source>
</reference>
<dbReference type="RefSeq" id="WP_073152075.1">
    <property type="nucleotide sequence ID" value="NZ_FQYY01000007.1"/>
</dbReference>
<sequence>MAEKIKLACIIDDDPIFVFGTKKMMQYTGFCDTFLIFKNGKEALDHLSVILIEKKPIPDIIFLDINMPVMDGWQFLEEITKIDISETLKIFLVTSSETQEDRDKAKKFSAIKNYVVKPITLESLQELLPTI</sequence>
<keyword evidence="1" id="KW-0597">Phosphoprotein</keyword>
<gene>
    <name evidence="3" type="ORF">SAMN04488096_107115</name>
</gene>
<proteinExistence type="predicted"/>
<dbReference type="EMBL" id="FQYY01000007">
    <property type="protein sequence ID" value="SHJ04586.1"/>
    <property type="molecule type" value="Genomic_DNA"/>
</dbReference>
<evidence type="ECO:0000313" key="3">
    <source>
        <dbReference type="EMBL" id="SHJ04586.1"/>
    </source>
</evidence>
<name>A0A1M6G3R0_9FLAO</name>
<dbReference type="STRING" id="579105.SAMN04488096_107115"/>
<evidence type="ECO:0000256" key="1">
    <source>
        <dbReference type="PROSITE-ProRule" id="PRU00169"/>
    </source>
</evidence>
<dbReference type="Pfam" id="PF00072">
    <property type="entry name" value="Response_reg"/>
    <property type="match status" value="1"/>
</dbReference>
<evidence type="ECO:0000259" key="2">
    <source>
        <dbReference type="PROSITE" id="PS50110"/>
    </source>
</evidence>
<dbReference type="PANTHER" id="PTHR43228:SF1">
    <property type="entry name" value="TWO-COMPONENT RESPONSE REGULATOR ARR22"/>
    <property type="match status" value="1"/>
</dbReference>
<keyword evidence="4" id="KW-1185">Reference proteome</keyword>
<dbReference type="AlphaFoldDB" id="A0A1M6G3R0"/>
<feature type="domain" description="Response regulatory" evidence="2">
    <location>
        <begin position="7"/>
        <end position="131"/>
    </location>
</feature>